<organism evidence="3 4">
    <name type="scientific">Georgenia deserti</name>
    <dbReference type="NCBI Taxonomy" id="2093781"/>
    <lineage>
        <taxon>Bacteria</taxon>
        <taxon>Bacillati</taxon>
        <taxon>Actinomycetota</taxon>
        <taxon>Actinomycetes</taxon>
        <taxon>Micrococcales</taxon>
        <taxon>Bogoriellaceae</taxon>
        <taxon>Georgenia</taxon>
    </lineage>
</organism>
<feature type="domain" description="TadE-like" evidence="2">
    <location>
        <begin position="6"/>
        <end position="48"/>
    </location>
</feature>
<gene>
    <name evidence="3" type="ORF">ACFSE6_02730</name>
</gene>
<dbReference type="Pfam" id="PF07811">
    <property type="entry name" value="TadE"/>
    <property type="match status" value="1"/>
</dbReference>
<reference evidence="4" key="1">
    <citation type="journal article" date="2019" name="Int. J. Syst. Evol. Microbiol.">
        <title>The Global Catalogue of Microorganisms (GCM) 10K type strain sequencing project: providing services to taxonomists for standard genome sequencing and annotation.</title>
        <authorList>
            <consortium name="The Broad Institute Genomics Platform"/>
            <consortium name="The Broad Institute Genome Sequencing Center for Infectious Disease"/>
            <person name="Wu L."/>
            <person name="Ma J."/>
        </authorList>
    </citation>
    <scope>NUCLEOTIDE SEQUENCE [LARGE SCALE GENOMIC DNA]</scope>
    <source>
        <strain evidence="4">JCM 17130</strain>
    </source>
</reference>
<evidence type="ECO:0000256" key="1">
    <source>
        <dbReference type="SAM" id="Phobius"/>
    </source>
</evidence>
<dbReference type="EMBL" id="JBHUEE010000001">
    <property type="protein sequence ID" value="MFD1716734.1"/>
    <property type="molecule type" value="Genomic_DNA"/>
</dbReference>
<keyword evidence="1" id="KW-0812">Transmembrane</keyword>
<dbReference type="Proteomes" id="UP001597277">
    <property type="component" value="Unassembled WGS sequence"/>
</dbReference>
<comment type="caution">
    <text evidence="3">The sequence shown here is derived from an EMBL/GenBank/DDBJ whole genome shotgun (WGS) entry which is preliminary data.</text>
</comment>
<evidence type="ECO:0000313" key="3">
    <source>
        <dbReference type="EMBL" id="MFD1716734.1"/>
    </source>
</evidence>
<accession>A0ABW4L0Q9</accession>
<evidence type="ECO:0000313" key="4">
    <source>
        <dbReference type="Proteomes" id="UP001597277"/>
    </source>
</evidence>
<name>A0ABW4L0Q9_9MICO</name>
<evidence type="ECO:0000259" key="2">
    <source>
        <dbReference type="Pfam" id="PF07811"/>
    </source>
</evidence>
<keyword evidence="4" id="KW-1185">Reference proteome</keyword>
<protein>
    <submittedName>
        <fullName evidence="3">TadE/TadG family type IV pilus assembly protein</fullName>
    </submittedName>
</protein>
<keyword evidence="1" id="KW-0472">Membrane</keyword>
<keyword evidence="1" id="KW-1133">Transmembrane helix</keyword>
<dbReference type="RefSeq" id="WP_388002160.1">
    <property type="nucleotide sequence ID" value="NZ_JBHUEE010000001.1"/>
</dbReference>
<sequence>MDRERGSAVAEFAMVSGLVVVLVVALVQVVLGLHVRNTLIDSAAEGARHAALAGAGHAAGVERTRELISAGLSSSYADHVSATTVQVSGATLVRVDVSAPLPVIGLLGPSGVLEVSGHAIQEDGP</sequence>
<dbReference type="InterPro" id="IPR012495">
    <property type="entry name" value="TadE-like_dom"/>
</dbReference>
<feature type="transmembrane region" description="Helical" evidence="1">
    <location>
        <begin position="12"/>
        <end position="33"/>
    </location>
</feature>
<proteinExistence type="predicted"/>